<dbReference type="Pfam" id="PF25780">
    <property type="entry name" value="TPR_IPO5"/>
    <property type="match status" value="1"/>
</dbReference>
<organism evidence="11 12">
    <name type="scientific">Frankliniella fusca</name>
    <dbReference type="NCBI Taxonomy" id="407009"/>
    <lineage>
        <taxon>Eukaryota</taxon>
        <taxon>Metazoa</taxon>
        <taxon>Ecdysozoa</taxon>
        <taxon>Arthropoda</taxon>
        <taxon>Hexapoda</taxon>
        <taxon>Insecta</taxon>
        <taxon>Pterygota</taxon>
        <taxon>Neoptera</taxon>
        <taxon>Paraneoptera</taxon>
        <taxon>Thysanoptera</taxon>
        <taxon>Terebrantia</taxon>
        <taxon>Thripoidea</taxon>
        <taxon>Thripidae</taxon>
        <taxon>Frankliniella</taxon>
    </lineage>
</organism>
<evidence type="ECO:0000313" key="12">
    <source>
        <dbReference type="Proteomes" id="UP001219518"/>
    </source>
</evidence>
<evidence type="ECO:0000259" key="10">
    <source>
        <dbReference type="PROSITE" id="PS50166"/>
    </source>
</evidence>
<dbReference type="InterPro" id="IPR001494">
    <property type="entry name" value="Importin-beta_N"/>
</dbReference>
<dbReference type="PANTHER" id="PTHR10527">
    <property type="entry name" value="IMPORTIN BETA"/>
    <property type="match status" value="1"/>
</dbReference>
<dbReference type="GO" id="GO:0031267">
    <property type="term" value="F:small GTPase binding"/>
    <property type="evidence" value="ECO:0007669"/>
    <property type="project" value="InterPro"/>
</dbReference>
<evidence type="ECO:0000256" key="9">
    <source>
        <dbReference type="SAM" id="MobiDB-lite"/>
    </source>
</evidence>
<keyword evidence="5" id="KW-0677">Repeat</keyword>
<dbReference type="InterPro" id="IPR011989">
    <property type="entry name" value="ARM-like"/>
</dbReference>
<dbReference type="Pfam" id="PF02985">
    <property type="entry name" value="HEAT"/>
    <property type="match status" value="2"/>
</dbReference>
<evidence type="ECO:0000256" key="3">
    <source>
        <dbReference type="ARBA" id="ARBA00022448"/>
    </source>
</evidence>
<protein>
    <submittedName>
        <fullName evidence="11">Importin-4</fullName>
    </submittedName>
</protein>
<dbReference type="Gene3D" id="1.25.10.10">
    <property type="entry name" value="Leucine-rich Repeat Variant"/>
    <property type="match status" value="1"/>
</dbReference>
<dbReference type="SMART" id="SM00913">
    <property type="entry name" value="IBN_N"/>
    <property type="match status" value="1"/>
</dbReference>
<evidence type="ECO:0000256" key="8">
    <source>
        <dbReference type="PROSITE-ProRule" id="PRU00103"/>
    </source>
</evidence>
<keyword evidence="3" id="KW-0813">Transport</keyword>
<keyword evidence="12" id="KW-1185">Reference proteome</keyword>
<reference evidence="11" key="1">
    <citation type="submission" date="2021-07" db="EMBL/GenBank/DDBJ databases">
        <authorList>
            <person name="Catto M.A."/>
            <person name="Jacobson A."/>
            <person name="Kennedy G."/>
            <person name="Labadie P."/>
            <person name="Hunt B.G."/>
            <person name="Srinivasan R."/>
        </authorList>
    </citation>
    <scope>NUCLEOTIDE SEQUENCE</scope>
    <source>
        <strain evidence="11">PL_HMW_Pooled</strain>
        <tissue evidence="11">Head</tissue>
    </source>
</reference>
<accession>A0AAE1LJ50</accession>
<comment type="caution">
    <text evidence="11">The sequence shown here is derived from an EMBL/GenBank/DDBJ whole genome shotgun (WGS) entry which is preliminary data.</text>
</comment>
<keyword evidence="4" id="KW-0963">Cytoplasm</keyword>
<reference evidence="11" key="2">
    <citation type="journal article" date="2023" name="BMC Genomics">
        <title>Pest status, molecular evolution, and epigenetic factors derived from the genome assembly of Frankliniella fusca, a thysanopteran phytovirus vector.</title>
        <authorList>
            <person name="Catto M.A."/>
            <person name="Labadie P.E."/>
            <person name="Jacobson A.L."/>
            <person name="Kennedy G.G."/>
            <person name="Srinivasan R."/>
            <person name="Hunt B.G."/>
        </authorList>
    </citation>
    <scope>NUCLEOTIDE SEQUENCE</scope>
    <source>
        <strain evidence="11">PL_HMW_Pooled</strain>
    </source>
</reference>
<dbReference type="EMBL" id="JAHWGI010001033">
    <property type="protein sequence ID" value="KAK3921335.1"/>
    <property type="molecule type" value="Genomic_DNA"/>
</dbReference>
<sequence length="1116" mass="124730">MTNNAPWGQPVFIQGSDSSDIKMEAILNKLLVADNEVIQKGTAELREAFQKPGVILELCNVVVSSSNPQIRQYAAVLLRKRLSKSKHWNKLSVEEKNSVKQGILPALVNESDKAVRSSIAQFIAYIMKHELPNNSWPELLQFVQQLNTSDNVQERELGMSTLEIFTDIAPRLFLDQSAALCQLIGASMKAVGDQDLTSPIVYHAFKTLSNMALVAEQNQPLVNMFHEVLPLTLQVVTALAQVDASKAVQVLDFIDTLLDCVIQVVLPHVKLIVSGCLSIAKVPTLEDEIRIKALSVISDLVARKKKVILKHNLVKPIVDVLFELMSTPSSEDEEEEYFTEDDVDDTPMTCANQTLDLLALHIPPEKILPHILAHIEPALTGNNIYAKKAAYLAMAVLVEGCSDYIRNKYLQQFLTCVCKGITDEASVVRNAAFFALGQFSEHLQPEISDYHKELLPLLFQYLQQLCARINQQGEGNKDPPGIDRMFYAMEMFCENLGERLVPYLPVLMESLFVSLSPNNSVHVRELAISAVAATANAAGEEMVVYFPKIMESLRIYLTEEQSPETLCLQIQSVDTLGVLARTVGEDTFKPLSQECLQLAMALLKKVDDPDLRKSVYGLLASISTVIKTDVQTVLPEVVEIMLNSIRSQEGILTEFKDDEENAAFPVYEDLSDDPDQEEDIENSDDSEDDLDVSQFNVENAFMEEKEQACLALGELSRQAGIAFMPYMDQCFEEIFKMVQFPHSDIRRTAIEALAQFCISLTSIKNEQGEQALLKALSILVPKCAEIIHAEPDRDVVMSALDAYTEMLSELKSVVLIGDGHRDAIINCIRDVLTYKTECQDEDEAGQANDDEDDEDAEQDELLIQYAGNIVPQLGKAMSHEDFAQYFQNILPMFLSKMKKSSSVSQRSFGVGTIAECMEALGPCAAQFVGELLPMVLQMSQDEHQEVRNNAIYGLGEFVYYAKEATYPLYPQILNLLSFAVSNEKHPGTLDNICGALCRMIITNINGIPIDQVFPVFIQHLPLREDFAENKMVFKCFSYLYELGHQALLSQILPVLKITMVVLYKGQHTDKETLEYVVTLLANIKRDFPNEFNQAQSELTPKQLETLNKRLQAATSA</sequence>
<feature type="region of interest" description="Disordered" evidence="9">
    <location>
        <begin position="667"/>
        <end position="689"/>
    </location>
</feature>
<evidence type="ECO:0000256" key="5">
    <source>
        <dbReference type="ARBA" id="ARBA00022737"/>
    </source>
</evidence>
<dbReference type="GO" id="GO:0006606">
    <property type="term" value="P:protein import into nucleus"/>
    <property type="evidence" value="ECO:0007669"/>
    <property type="project" value="InterPro"/>
</dbReference>
<keyword evidence="7" id="KW-0539">Nucleus</keyword>
<comment type="subcellular location">
    <subcellularLocation>
        <location evidence="2">Cytoplasm</location>
    </subcellularLocation>
    <subcellularLocation>
        <location evidence="1">Nucleus</location>
    </subcellularLocation>
</comment>
<dbReference type="InterPro" id="IPR000357">
    <property type="entry name" value="HEAT"/>
</dbReference>
<dbReference type="Pfam" id="PF03810">
    <property type="entry name" value="IBN_N"/>
    <property type="match status" value="1"/>
</dbReference>
<proteinExistence type="predicted"/>
<dbReference type="PROSITE" id="PS50077">
    <property type="entry name" value="HEAT_REPEAT"/>
    <property type="match status" value="1"/>
</dbReference>
<keyword evidence="6" id="KW-0653">Protein transport</keyword>
<dbReference type="AlphaFoldDB" id="A0AAE1LJ50"/>
<evidence type="ECO:0000256" key="4">
    <source>
        <dbReference type="ARBA" id="ARBA00022490"/>
    </source>
</evidence>
<evidence type="ECO:0000256" key="1">
    <source>
        <dbReference type="ARBA" id="ARBA00004123"/>
    </source>
</evidence>
<evidence type="ECO:0000256" key="6">
    <source>
        <dbReference type="ARBA" id="ARBA00022927"/>
    </source>
</evidence>
<feature type="compositionally biased region" description="Acidic residues" evidence="9">
    <location>
        <begin position="669"/>
        <end position="689"/>
    </location>
</feature>
<dbReference type="InterPro" id="IPR040122">
    <property type="entry name" value="Importin_beta"/>
</dbReference>
<dbReference type="InterPro" id="IPR021133">
    <property type="entry name" value="HEAT_type_2"/>
</dbReference>
<dbReference type="Proteomes" id="UP001219518">
    <property type="component" value="Unassembled WGS sequence"/>
</dbReference>
<dbReference type="PROSITE" id="PS50166">
    <property type="entry name" value="IMPORTIN_B_NT"/>
    <property type="match status" value="1"/>
</dbReference>
<evidence type="ECO:0000256" key="7">
    <source>
        <dbReference type="ARBA" id="ARBA00023242"/>
    </source>
</evidence>
<feature type="domain" description="Importin N-terminal" evidence="10">
    <location>
        <begin position="41"/>
        <end position="109"/>
    </location>
</feature>
<feature type="repeat" description="HEAT" evidence="8">
    <location>
        <begin position="931"/>
        <end position="966"/>
    </location>
</feature>
<dbReference type="GO" id="GO:0005634">
    <property type="term" value="C:nucleus"/>
    <property type="evidence" value="ECO:0007669"/>
    <property type="project" value="UniProtKB-SubCell"/>
</dbReference>
<name>A0AAE1LJ50_9NEOP</name>
<evidence type="ECO:0000256" key="2">
    <source>
        <dbReference type="ARBA" id="ARBA00004496"/>
    </source>
</evidence>
<dbReference type="InterPro" id="IPR016024">
    <property type="entry name" value="ARM-type_fold"/>
</dbReference>
<dbReference type="GO" id="GO:0005737">
    <property type="term" value="C:cytoplasm"/>
    <property type="evidence" value="ECO:0007669"/>
    <property type="project" value="UniProtKB-SubCell"/>
</dbReference>
<gene>
    <name evidence="11" type="ORF">KUF71_010550</name>
</gene>
<dbReference type="SUPFAM" id="SSF48371">
    <property type="entry name" value="ARM repeat"/>
    <property type="match status" value="2"/>
</dbReference>
<dbReference type="InterPro" id="IPR057672">
    <property type="entry name" value="TPR_IPO4/5"/>
</dbReference>
<evidence type="ECO:0000313" key="11">
    <source>
        <dbReference type="EMBL" id="KAK3921335.1"/>
    </source>
</evidence>